<gene>
    <name evidence="1" type="ORF">FSC09_06360</name>
</gene>
<evidence type="ECO:0000313" key="2">
    <source>
        <dbReference type="Proteomes" id="UP000503440"/>
    </source>
</evidence>
<dbReference type="Proteomes" id="UP000503440">
    <property type="component" value="Chromosome"/>
</dbReference>
<dbReference type="RefSeq" id="WP_163145743.1">
    <property type="nucleotide sequence ID" value="NZ_CP044455.1"/>
</dbReference>
<organism evidence="1 2">
    <name type="scientific">Acinetobacter indicus</name>
    <dbReference type="NCBI Taxonomy" id="756892"/>
    <lineage>
        <taxon>Bacteria</taxon>
        <taxon>Pseudomonadati</taxon>
        <taxon>Pseudomonadota</taxon>
        <taxon>Gammaproteobacteria</taxon>
        <taxon>Moraxellales</taxon>
        <taxon>Moraxellaceae</taxon>
        <taxon>Acinetobacter</taxon>
    </lineage>
</organism>
<accession>A0A6C0Y2Q8</accession>
<name>A0A6C0Y2Q8_9GAMM</name>
<evidence type="ECO:0000313" key="1">
    <source>
        <dbReference type="EMBL" id="QIC70055.1"/>
    </source>
</evidence>
<sequence length="77" mass="8948">MSILAQLPMKFECRQCNKLYLHQYQQEKRHYPHCPSCQKAGLLLGIAELQDLITHPLIFAASFIKFKPSSHKLNTSY</sequence>
<dbReference type="EMBL" id="CP044455">
    <property type="protein sequence ID" value="QIC70055.1"/>
    <property type="molecule type" value="Genomic_DNA"/>
</dbReference>
<reference evidence="1 2" key="1">
    <citation type="submission" date="2019-09" db="EMBL/GenBank/DDBJ databases">
        <title>Non-baumannii Acinetobacter spp. carrying blaNDM-1 isolated in China.</title>
        <authorList>
            <person name="Cui C."/>
            <person name="Chen C."/>
            <person name="Sun J."/>
            <person name="Liu Y."/>
        </authorList>
    </citation>
    <scope>NUCLEOTIDE SEQUENCE [LARGE SCALE GENOMIC DNA]</scope>
    <source>
        <strain evidence="1 2">B18</strain>
    </source>
</reference>
<dbReference type="AlphaFoldDB" id="A0A6C0Y2Q8"/>
<protein>
    <submittedName>
        <fullName evidence="1">Uncharacterized protein</fullName>
    </submittedName>
</protein>
<proteinExistence type="predicted"/>